<feature type="compositionally biased region" description="Basic and acidic residues" evidence="1">
    <location>
        <begin position="464"/>
        <end position="473"/>
    </location>
</feature>
<feature type="compositionally biased region" description="Low complexity" evidence="1">
    <location>
        <begin position="95"/>
        <end position="104"/>
    </location>
</feature>
<feature type="region of interest" description="Disordered" evidence="1">
    <location>
        <begin position="1"/>
        <end position="23"/>
    </location>
</feature>
<feature type="compositionally biased region" description="Low complexity" evidence="1">
    <location>
        <begin position="268"/>
        <end position="279"/>
    </location>
</feature>
<sequence>MDIDTGGDDGDWSDDEGIPEGMFNSQVGRALLAAARNVEDELEIPAASRLTTPIPSRTLLSESSLTPLSYTSVPVPLDNRSPTPFPSTPTPAPTSTPSTGRSRTLTAGQKGMLKLVNTSIVMLDDIEPEHPLYAPFTDCILRAAHVLIKRRNLDGYKTSSVAGIGSFSEQLAKIIGSVDPPPRAFESTPPPPTPSGTATPRPRSPSADIDMTPRKSKKAKPAQPTPPPPPQPPVFGKDPVPSKNNSYAKAAAHRPPPQRPPPRPQAPAAPAAVAPTTPASKPSGKKRRARHTCHGASRRGVHLTPPAGSSIRAAHVSPAMLAEINTHLRNDVSSDVILEHSEDSGSGIFIAASRVLTLSETACVLKHIRRLVTVAGVVPIKSSPVTSTSFLKVIDVPMIPAEPKVWQSAQRSAFTNALAISPVGKELSSAIKHAVRFIGPQRHLRRMGRHPRFRHGHFGPFLHQQDDRHRRSELSSPRRSSTARFCLVHSVHEVGPPLFGMPVQRHPMSTMRVAPLRGRPSHLLRPFQARPRRPILRQLQCGRQDEARPLCNGHFVSVLAEPIQQGLAEAPIPQEMISARQNVFRG</sequence>
<evidence type="ECO:0000313" key="2">
    <source>
        <dbReference type="EMBL" id="KAF7776726.1"/>
    </source>
</evidence>
<proteinExistence type="predicted"/>
<feature type="compositionally biased region" description="Low complexity" evidence="1">
    <location>
        <begin position="195"/>
        <end position="206"/>
    </location>
</feature>
<evidence type="ECO:0000313" key="3">
    <source>
        <dbReference type="Proteomes" id="UP000629468"/>
    </source>
</evidence>
<accession>A0A8H7F4L9</accession>
<dbReference type="PANTHER" id="PTHR45725">
    <property type="entry name" value="FORMIN HOMOLOGY 2 FAMILY MEMBER"/>
    <property type="match status" value="1"/>
</dbReference>
<feature type="compositionally biased region" description="Pro residues" evidence="1">
    <location>
        <begin position="254"/>
        <end position="267"/>
    </location>
</feature>
<dbReference type="AlphaFoldDB" id="A0A8H7F4L9"/>
<feature type="compositionally biased region" description="Basic residues" evidence="1">
    <location>
        <begin position="283"/>
        <end position="301"/>
    </location>
</feature>
<dbReference type="Proteomes" id="UP000629468">
    <property type="component" value="Unassembled WGS sequence"/>
</dbReference>
<feature type="compositionally biased region" description="Pro residues" evidence="1">
    <location>
        <begin position="83"/>
        <end position="94"/>
    </location>
</feature>
<dbReference type="InterPro" id="IPR051425">
    <property type="entry name" value="Formin_Homology"/>
</dbReference>
<feature type="region of interest" description="Disordered" evidence="1">
    <location>
        <begin position="71"/>
        <end position="107"/>
    </location>
</feature>
<protein>
    <submittedName>
        <fullName evidence="2">Uncharacterized protein</fullName>
    </submittedName>
</protein>
<gene>
    <name evidence="2" type="ORF">Agabi119p4_5119</name>
</gene>
<dbReference type="PRINTS" id="PR01217">
    <property type="entry name" value="PRICHEXTENSN"/>
</dbReference>
<feature type="compositionally biased region" description="Pro residues" evidence="1">
    <location>
        <begin position="223"/>
        <end position="233"/>
    </location>
</feature>
<feature type="region of interest" description="Disordered" evidence="1">
    <location>
        <begin position="177"/>
        <end position="308"/>
    </location>
</feature>
<evidence type="ECO:0000256" key="1">
    <source>
        <dbReference type="SAM" id="MobiDB-lite"/>
    </source>
</evidence>
<reference evidence="2 3" key="1">
    <citation type="journal article" name="Sci. Rep.">
        <title>Telomere-to-telomere assembled and centromere annotated genomes of the two main subspecies of the button mushroom Agaricus bisporus reveal especially polymorphic chromosome ends.</title>
        <authorList>
            <person name="Sonnenberg A.S.M."/>
            <person name="Sedaghat-Telgerd N."/>
            <person name="Lavrijssen B."/>
            <person name="Ohm R.A."/>
            <person name="Hendrickx P.M."/>
            <person name="Scholtmeijer K."/>
            <person name="Baars J.J.P."/>
            <person name="van Peer A."/>
        </authorList>
    </citation>
    <scope>NUCLEOTIDE SEQUENCE [LARGE SCALE GENOMIC DNA]</scope>
    <source>
        <strain evidence="2 3">H119_p4</strain>
    </source>
</reference>
<feature type="compositionally biased region" description="Pro residues" evidence="1">
    <location>
        <begin position="179"/>
        <end position="194"/>
    </location>
</feature>
<comment type="caution">
    <text evidence="2">The sequence shown here is derived from an EMBL/GenBank/DDBJ whole genome shotgun (WGS) entry which is preliminary data.</text>
</comment>
<name>A0A8H7F4L9_AGABI</name>
<organism evidence="2 3">
    <name type="scientific">Agaricus bisporus var. burnettii</name>
    <dbReference type="NCBI Taxonomy" id="192524"/>
    <lineage>
        <taxon>Eukaryota</taxon>
        <taxon>Fungi</taxon>
        <taxon>Dikarya</taxon>
        <taxon>Basidiomycota</taxon>
        <taxon>Agaricomycotina</taxon>
        <taxon>Agaricomycetes</taxon>
        <taxon>Agaricomycetidae</taxon>
        <taxon>Agaricales</taxon>
        <taxon>Agaricineae</taxon>
        <taxon>Agaricaceae</taxon>
        <taxon>Agaricus</taxon>
    </lineage>
</organism>
<dbReference type="EMBL" id="JABXXO010000006">
    <property type="protein sequence ID" value="KAF7776726.1"/>
    <property type="molecule type" value="Genomic_DNA"/>
</dbReference>
<feature type="region of interest" description="Disordered" evidence="1">
    <location>
        <begin position="458"/>
        <end position="478"/>
    </location>
</feature>
<feature type="compositionally biased region" description="Acidic residues" evidence="1">
    <location>
        <begin position="1"/>
        <end position="18"/>
    </location>
</feature>